<comment type="function">
    <text evidence="10">Cadherins are calcium-dependent cell adhesion proteins. They preferentially interact with themselves in a homophilic manner in connecting cells; cadherins may thus contribute to the sorting of heterogeneous cell types.</text>
</comment>
<evidence type="ECO:0000313" key="13">
    <source>
        <dbReference type="EMBL" id="NWI08899.1"/>
    </source>
</evidence>
<dbReference type="PROSITE" id="PS50268">
    <property type="entry name" value="CADHERIN_2"/>
    <property type="match status" value="2"/>
</dbReference>
<dbReference type="GO" id="GO:0005912">
    <property type="term" value="C:adherens junction"/>
    <property type="evidence" value="ECO:0007669"/>
    <property type="project" value="TreeGrafter"/>
</dbReference>
<dbReference type="PANTHER" id="PTHR24027:SF84">
    <property type="entry name" value="CADHERIN-20"/>
    <property type="match status" value="1"/>
</dbReference>
<organism evidence="13 14">
    <name type="scientific">Crypturellus soui</name>
    <dbReference type="NCBI Taxonomy" id="458187"/>
    <lineage>
        <taxon>Eukaryota</taxon>
        <taxon>Metazoa</taxon>
        <taxon>Chordata</taxon>
        <taxon>Craniata</taxon>
        <taxon>Vertebrata</taxon>
        <taxon>Euteleostomi</taxon>
        <taxon>Archelosauria</taxon>
        <taxon>Archosauria</taxon>
        <taxon>Dinosauria</taxon>
        <taxon>Saurischia</taxon>
        <taxon>Theropoda</taxon>
        <taxon>Coelurosauria</taxon>
        <taxon>Aves</taxon>
        <taxon>Palaeognathae</taxon>
        <taxon>Tinamiformes</taxon>
        <taxon>Tinamidae</taxon>
        <taxon>Crypturellus</taxon>
    </lineage>
</organism>
<dbReference type="GO" id="GO:0008013">
    <property type="term" value="F:beta-catenin binding"/>
    <property type="evidence" value="ECO:0007669"/>
    <property type="project" value="TreeGrafter"/>
</dbReference>
<keyword evidence="6" id="KW-0677">Repeat</keyword>
<keyword evidence="5" id="KW-0732">Signal</keyword>
<dbReference type="GO" id="GO:0016477">
    <property type="term" value="P:cell migration"/>
    <property type="evidence" value="ECO:0007669"/>
    <property type="project" value="TreeGrafter"/>
</dbReference>
<evidence type="ECO:0000259" key="12">
    <source>
        <dbReference type="PROSITE" id="PS50268"/>
    </source>
</evidence>
<feature type="domain" description="Cadherin" evidence="12">
    <location>
        <begin position="28"/>
        <end position="84"/>
    </location>
</feature>
<feature type="non-terminal residue" evidence="13">
    <location>
        <position position="1"/>
    </location>
</feature>
<proteinExistence type="predicted"/>
<evidence type="ECO:0000256" key="9">
    <source>
        <dbReference type="ARBA" id="ARBA00023180"/>
    </source>
</evidence>
<sequence>LLLDNPSQVGSVSVTVKVLDVNDNAPEFARFYEAFVCENTKAGQLIQTVSAIDRDDPQEGQHFYYSLAPEAANNPNFTLRDNQGN</sequence>
<feature type="non-terminal residue" evidence="13">
    <location>
        <position position="85"/>
    </location>
</feature>
<dbReference type="InterPro" id="IPR002126">
    <property type="entry name" value="Cadherin-like_dom"/>
</dbReference>
<keyword evidence="9" id="KW-0325">Glycoprotein</keyword>
<evidence type="ECO:0000256" key="2">
    <source>
        <dbReference type="ARBA" id="ARBA00022475"/>
    </source>
</evidence>
<evidence type="ECO:0000256" key="6">
    <source>
        <dbReference type="ARBA" id="ARBA00022737"/>
    </source>
</evidence>
<keyword evidence="14" id="KW-1185">Reference proteome</keyword>
<evidence type="ECO:0000313" key="14">
    <source>
        <dbReference type="Proteomes" id="UP000545332"/>
    </source>
</evidence>
<evidence type="ECO:0000256" key="11">
    <source>
        <dbReference type="PROSITE-ProRule" id="PRU00043"/>
    </source>
</evidence>
<keyword evidence="3" id="KW-0165">Cleavage on pair of basic residues</keyword>
<evidence type="ECO:0000256" key="7">
    <source>
        <dbReference type="ARBA" id="ARBA00022837"/>
    </source>
</evidence>
<dbReference type="GO" id="GO:0034332">
    <property type="term" value="P:adherens junction organization"/>
    <property type="evidence" value="ECO:0007669"/>
    <property type="project" value="TreeGrafter"/>
</dbReference>
<evidence type="ECO:0000256" key="5">
    <source>
        <dbReference type="ARBA" id="ARBA00022729"/>
    </source>
</evidence>
<evidence type="ECO:0000256" key="4">
    <source>
        <dbReference type="ARBA" id="ARBA00022723"/>
    </source>
</evidence>
<dbReference type="SUPFAM" id="SSF49313">
    <property type="entry name" value="Cadherin-like"/>
    <property type="match status" value="1"/>
</dbReference>
<keyword evidence="2" id="KW-1003">Cell membrane</keyword>
<dbReference type="CDD" id="cd11304">
    <property type="entry name" value="Cadherin_repeat"/>
    <property type="match status" value="1"/>
</dbReference>
<dbReference type="InterPro" id="IPR039808">
    <property type="entry name" value="Cadherin"/>
</dbReference>
<comment type="subcellular location">
    <subcellularLocation>
        <location evidence="1">Cell membrane</location>
    </subcellularLocation>
</comment>
<keyword evidence="4" id="KW-0479">Metal-binding</keyword>
<evidence type="ECO:0000256" key="10">
    <source>
        <dbReference type="ARBA" id="ARBA00037319"/>
    </source>
</evidence>
<evidence type="ECO:0000256" key="3">
    <source>
        <dbReference type="ARBA" id="ARBA00022685"/>
    </source>
</evidence>
<dbReference type="GO" id="GO:0000902">
    <property type="term" value="P:cell morphogenesis"/>
    <property type="evidence" value="ECO:0007669"/>
    <property type="project" value="TreeGrafter"/>
</dbReference>
<dbReference type="GO" id="GO:0005509">
    <property type="term" value="F:calcium ion binding"/>
    <property type="evidence" value="ECO:0007669"/>
    <property type="project" value="UniProtKB-UniRule"/>
</dbReference>
<feature type="domain" description="Cadherin" evidence="12">
    <location>
        <begin position="4"/>
        <end position="28"/>
    </location>
</feature>
<dbReference type="GO" id="GO:0044331">
    <property type="term" value="P:cell-cell adhesion mediated by cadherin"/>
    <property type="evidence" value="ECO:0007669"/>
    <property type="project" value="TreeGrafter"/>
</dbReference>
<dbReference type="GO" id="GO:0016339">
    <property type="term" value="P:calcium-dependent cell-cell adhesion via plasma membrane cell adhesion molecules"/>
    <property type="evidence" value="ECO:0007669"/>
    <property type="project" value="TreeGrafter"/>
</dbReference>
<dbReference type="GO" id="GO:0007156">
    <property type="term" value="P:homophilic cell adhesion via plasma membrane adhesion molecules"/>
    <property type="evidence" value="ECO:0007669"/>
    <property type="project" value="InterPro"/>
</dbReference>
<dbReference type="PROSITE" id="PS00232">
    <property type="entry name" value="CADHERIN_1"/>
    <property type="match status" value="1"/>
</dbReference>
<dbReference type="Gene3D" id="2.60.40.60">
    <property type="entry name" value="Cadherins"/>
    <property type="match status" value="2"/>
</dbReference>
<dbReference type="GO" id="GO:0045296">
    <property type="term" value="F:cadherin binding"/>
    <property type="evidence" value="ECO:0007669"/>
    <property type="project" value="TreeGrafter"/>
</dbReference>
<dbReference type="OrthoDB" id="6250271at2759"/>
<keyword evidence="7 11" id="KW-0106">Calcium</keyword>
<dbReference type="Proteomes" id="UP000545332">
    <property type="component" value="Unassembled WGS sequence"/>
</dbReference>
<dbReference type="EMBL" id="VWPX01001639">
    <property type="protein sequence ID" value="NWI08899.1"/>
    <property type="molecule type" value="Genomic_DNA"/>
</dbReference>
<dbReference type="InterPro" id="IPR015919">
    <property type="entry name" value="Cadherin-like_sf"/>
</dbReference>
<keyword evidence="8" id="KW-0472">Membrane</keyword>
<comment type="caution">
    <text evidence="13">The sequence shown here is derived from an EMBL/GenBank/DDBJ whole genome shotgun (WGS) entry which is preliminary data.</text>
</comment>
<evidence type="ECO:0000256" key="8">
    <source>
        <dbReference type="ARBA" id="ARBA00023136"/>
    </source>
</evidence>
<gene>
    <name evidence="13" type="primary">Cdh20</name>
    <name evidence="13" type="ORF">CRYSOU_R12268</name>
</gene>
<protein>
    <submittedName>
        <fullName evidence="13">CAD20 protein</fullName>
    </submittedName>
</protein>
<reference evidence="13 14" key="1">
    <citation type="submission" date="2019-09" db="EMBL/GenBank/DDBJ databases">
        <title>Bird 10,000 Genomes (B10K) Project - Family phase.</title>
        <authorList>
            <person name="Zhang G."/>
        </authorList>
    </citation>
    <scope>NUCLEOTIDE SEQUENCE [LARGE SCALE GENOMIC DNA]</scope>
    <source>
        <strain evidence="13">B10K-MSB-42743</strain>
        <tissue evidence="13">Heart</tissue>
    </source>
</reference>
<dbReference type="PANTHER" id="PTHR24027">
    <property type="entry name" value="CADHERIN-23"/>
    <property type="match status" value="1"/>
</dbReference>
<name>A0A7K4JY09_9AVES</name>
<accession>A0A7K4JY09</accession>
<dbReference type="GO" id="GO:0016342">
    <property type="term" value="C:catenin complex"/>
    <property type="evidence" value="ECO:0007669"/>
    <property type="project" value="TreeGrafter"/>
</dbReference>
<evidence type="ECO:0000256" key="1">
    <source>
        <dbReference type="ARBA" id="ARBA00004236"/>
    </source>
</evidence>
<dbReference type="GO" id="GO:0007043">
    <property type="term" value="P:cell-cell junction assembly"/>
    <property type="evidence" value="ECO:0007669"/>
    <property type="project" value="TreeGrafter"/>
</dbReference>
<dbReference type="InterPro" id="IPR020894">
    <property type="entry name" value="Cadherin_CS"/>
</dbReference>
<dbReference type="AlphaFoldDB" id="A0A7K4JY09"/>